<comment type="caution">
    <text evidence="8">The sequence shown here is derived from an EMBL/GenBank/DDBJ whole genome shotgun (WGS) entry which is preliminary data.</text>
</comment>
<keyword evidence="9" id="KW-1185">Reference proteome</keyword>
<evidence type="ECO:0000313" key="8">
    <source>
        <dbReference type="EMBL" id="MXP74308.1"/>
    </source>
</evidence>
<dbReference type="EMBL" id="WUQX01000001">
    <property type="protein sequence ID" value="MXP74308.1"/>
    <property type="molecule type" value="Genomic_DNA"/>
</dbReference>
<feature type="domain" description="Glycosyl hydrolase family 32 C-terminal" evidence="7">
    <location>
        <begin position="518"/>
        <end position="550"/>
    </location>
</feature>
<evidence type="ECO:0000256" key="5">
    <source>
        <dbReference type="RuleBase" id="RU362110"/>
    </source>
</evidence>
<dbReference type="InterPro" id="IPR013189">
    <property type="entry name" value="Glyco_hydro_32_C"/>
</dbReference>
<dbReference type="SUPFAM" id="SSF49899">
    <property type="entry name" value="Concanavalin A-like lectins/glucanases"/>
    <property type="match status" value="1"/>
</dbReference>
<dbReference type="InterPro" id="IPR023296">
    <property type="entry name" value="Glyco_hydro_beta-prop_sf"/>
</dbReference>
<evidence type="ECO:0000256" key="3">
    <source>
        <dbReference type="ARBA" id="ARBA00022801"/>
    </source>
</evidence>
<dbReference type="Proteomes" id="UP000460412">
    <property type="component" value="Unassembled WGS sequence"/>
</dbReference>
<protein>
    <recommendedName>
        <fullName evidence="2">beta-fructofuranosidase</fullName>
        <ecNumber evidence="2">3.2.1.26</ecNumber>
    </recommendedName>
</protein>
<evidence type="ECO:0000259" key="6">
    <source>
        <dbReference type="Pfam" id="PF00251"/>
    </source>
</evidence>
<dbReference type="GO" id="GO:0004564">
    <property type="term" value="F:beta-fructofuranosidase activity"/>
    <property type="evidence" value="ECO:0007669"/>
    <property type="project" value="UniProtKB-EC"/>
</dbReference>
<evidence type="ECO:0000313" key="9">
    <source>
        <dbReference type="Proteomes" id="UP000460412"/>
    </source>
</evidence>
<dbReference type="EC" id="3.2.1.26" evidence="2"/>
<dbReference type="AlphaFoldDB" id="A0A7X3SHE7"/>
<dbReference type="Gene3D" id="2.60.120.560">
    <property type="entry name" value="Exo-inulinase, domain 1"/>
    <property type="match status" value="1"/>
</dbReference>
<dbReference type="CDD" id="cd18625">
    <property type="entry name" value="GH32_BfrA-like"/>
    <property type="match status" value="1"/>
</dbReference>
<dbReference type="Gene3D" id="2.115.10.20">
    <property type="entry name" value="Glycosyl hydrolase domain, family 43"/>
    <property type="match status" value="1"/>
</dbReference>
<keyword evidence="4 5" id="KW-0326">Glycosidase</keyword>
<dbReference type="InterPro" id="IPR051214">
    <property type="entry name" value="GH32_Enzymes"/>
</dbReference>
<proteinExistence type="inferred from homology"/>
<reference evidence="8 9" key="1">
    <citation type="submission" date="2019-12" db="EMBL/GenBank/DDBJ databases">
        <title>Sporaefaciens musculi gen. nov., sp. nov., a novel bacterium isolated from the caecum of an obese mouse.</title>
        <authorList>
            <person name="Rasmussen T.S."/>
            <person name="Streidl T."/>
            <person name="Hitch T.C.A."/>
            <person name="Wortmann E."/>
            <person name="Deptula P."/>
            <person name="Hansen M."/>
            <person name="Nielsen D.S."/>
            <person name="Clavel T."/>
            <person name="Vogensen F.K."/>
        </authorList>
    </citation>
    <scope>NUCLEOTIDE SEQUENCE [LARGE SCALE GENOMIC DNA]</scope>
    <source>
        <strain evidence="8 9">WCA-9-b2</strain>
    </source>
</reference>
<keyword evidence="3 5" id="KW-0378">Hydrolase</keyword>
<dbReference type="InterPro" id="IPR001362">
    <property type="entry name" value="Glyco_hydro_32"/>
</dbReference>
<dbReference type="Pfam" id="PF08244">
    <property type="entry name" value="Glyco_hydro_32C"/>
    <property type="match status" value="1"/>
</dbReference>
<evidence type="ECO:0000259" key="7">
    <source>
        <dbReference type="Pfam" id="PF08244"/>
    </source>
</evidence>
<organism evidence="8 9">
    <name type="scientific">Sporofaciens musculi</name>
    <dbReference type="NCBI Taxonomy" id="2681861"/>
    <lineage>
        <taxon>Bacteria</taxon>
        <taxon>Bacillati</taxon>
        <taxon>Bacillota</taxon>
        <taxon>Clostridia</taxon>
        <taxon>Lachnospirales</taxon>
        <taxon>Lachnospiraceae</taxon>
        <taxon>Sporofaciens</taxon>
    </lineage>
</organism>
<name>A0A7X3SHE7_9FIRM</name>
<dbReference type="RefSeq" id="WP_159749502.1">
    <property type="nucleotide sequence ID" value="NZ_WUQX01000001.1"/>
</dbReference>
<dbReference type="SUPFAM" id="SSF75005">
    <property type="entry name" value="Arabinanase/levansucrase/invertase"/>
    <property type="match status" value="1"/>
</dbReference>
<dbReference type="SMART" id="SM00640">
    <property type="entry name" value="Glyco_32"/>
    <property type="match status" value="1"/>
</dbReference>
<dbReference type="Pfam" id="PF00251">
    <property type="entry name" value="Glyco_hydro_32N"/>
    <property type="match status" value="1"/>
</dbReference>
<dbReference type="InterPro" id="IPR013148">
    <property type="entry name" value="Glyco_hydro_32_N"/>
</dbReference>
<gene>
    <name evidence="8" type="ORF">GN277_02385</name>
</gene>
<dbReference type="InterPro" id="IPR013320">
    <property type="entry name" value="ConA-like_dom_sf"/>
</dbReference>
<dbReference type="PANTHER" id="PTHR43101">
    <property type="entry name" value="BETA-FRUCTOSIDASE"/>
    <property type="match status" value="1"/>
</dbReference>
<accession>A0A7X3SHE7</accession>
<evidence type="ECO:0000256" key="2">
    <source>
        <dbReference type="ARBA" id="ARBA00012758"/>
    </source>
</evidence>
<dbReference type="GO" id="GO:0005975">
    <property type="term" value="P:carbohydrate metabolic process"/>
    <property type="evidence" value="ECO:0007669"/>
    <property type="project" value="InterPro"/>
</dbReference>
<evidence type="ECO:0000256" key="1">
    <source>
        <dbReference type="ARBA" id="ARBA00009902"/>
    </source>
</evidence>
<evidence type="ECO:0000256" key="4">
    <source>
        <dbReference type="ARBA" id="ARBA00023295"/>
    </source>
</evidence>
<sequence>MGRIHTGNYKCLEIFLKSLEGKQGCLRMKGDEGPWMEYSAGACRYTLHRIPVKLDTEYEVELLDCQVSIAYLSESDDMMDEGVCFLEYVTDEAKKASEDGEVKFSGAGGWLATNDLGAWYDTLNREQYHFNAYKNWINDPNGLCYYKGYYHLYYQANPHSQEWDVMYWGHAASKDLVHWIHLPYVLQPQEEILAQKELRGGAFSGSAVPLEEEIVFYLTRHIGPPQETKENTRQYQTMVRSRDSIHFGEEVTVVERPDDTFAFEHFRDPKVYWQDGRWQMVIGTKIKGIPSLARFGSEDMEKWSYEGVLVEERTEGVQTFECPDFFELDGQFVAAGSWMLYWDEQQRYQPTYWYMGDYKDGRFYPKNKGTYDFGSNFYAVQSFEHEGRRIAIGWTADFYEEHVPEVNGSCGAMTIPRQLSVQNGRLCQKPVEEIYQLCREKVCDTAGHSLSLENLKGNCYYARIDFEDSVDFRILLGSSEAGEIWLVREGMEVRIKTKGVKSEKVQFVTEVERLRRAEIFVDRRLVEVYLNDGEAVGTKLFYQDCRDGVFRAEFQEEEKVGRIQVFLMDGIWK</sequence>
<feature type="domain" description="Glycosyl hydrolase family 32 N-terminal" evidence="6">
    <location>
        <begin position="129"/>
        <end position="430"/>
    </location>
</feature>
<comment type="similarity">
    <text evidence="1 5">Belongs to the glycosyl hydrolase 32 family.</text>
</comment>
<dbReference type="PANTHER" id="PTHR43101:SF1">
    <property type="entry name" value="BETA-FRUCTOSIDASE"/>
    <property type="match status" value="1"/>
</dbReference>